<dbReference type="EMBL" id="BDIP01009190">
    <property type="protein sequence ID" value="GCA64960.1"/>
    <property type="molecule type" value="Genomic_DNA"/>
</dbReference>
<reference evidence="1 2" key="1">
    <citation type="journal article" date="2018" name="PLoS ONE">
        <title>The draft genome of Kipferlia bialata reveals reductive genome evolution in fornicate parasites.</title>
        <authorList>
            <person name="Tanifuji G."/>
            <person name="Takabayashi S."/>
            <person name="Kume K."/>
            <person name="Takagi M."/>
            <person name="Nakayama T."/>
            <person name="Kamikawa R."/>
            <person name="Inagaki Y."/>
            <person name="Hashimoto T."/>
        </authorList>
    </citation>
    <scope>NUCLEOTIDE SEQUENCE [LARGE SCALE GENOMIC DNA]</scope>
    <source>
        <strain evidence="1">NY0173</strain>
    </source>
</reference>
<sequence length="46" mass="4946">LIVTSYPLLSLSRVSTVSHLGTDEGMTVSEVRAIHFVMGVTHIGCM</sequence>
<comment type="caution">
    <text evidence="1">The sequence shown here is derived from an EMBL/GenBank/DDBJ whole genome shotgun (WGS) entry which is preliminary data.</text>
</comment>
<evidence type="ECO:0000313" key="2">
    <source>
        <dbReference type="Proteomes" id="UP000265618"/>
    </source>
</evidence>
<dbReference type="AlphaFoldDB" id="A0A391NWP4"/>
<feature type="non-terminal residue" evidence="1">
    <location>
        <position position="1"/>
    </location>
</feature>
<dbReference type="Proteomes" id="UP000265618">
    <property type="component" value="Unassembled WGS sequence"/>
</dbReference>
<name>A0A391NWP4_9EUKA</name>
<organism evidence="1 2">
    <name type="scientific">Kipferlia bialata</name>
    <dbReference type="NCBI Taxonomy" id="797122"/>
    <lineage>
        <taxon>Eukaryota</taxon>
        <taxon>Metamonada</taxon>
        <taxon>Carpediemonas-like organisms</taxon>
        <taxon>Kipferlia</taxon>
    </lineage>
</organism>
<proteinExistence type="predicted"/>
<protein>
    <submittedName>
        <fullName evidence="1">Uncharacterized protein</fullName>
    </submittedName>
</protein>
<accession>A0A391NWP4</accession>
<gene>
    <name evidence="1" type="ORF">KIPB_015848</name>
</gene>
<evidence type="ECO:0000313" key="1">
    <source>
        <dbReference type="EMBL" id="GCA64960.1"/>
    </source>
</evidence>
<keyword evidence="2" id="KW-1185">Reference proteome</keyword>